<keyword evidence="2" id="KW-1185">Reference proteome</keyword>
<evidence type="ECO:0000313" key="1">
    <source>
        <dbReference type="EMBL" id="CEG32912.1"/>
    </source>
</evidence>
<evidence type="ECO:0000313" key="2">
    <source>
        <dbReference type="Proteomes" id="UP000182110"/>
    </source>
</evidence>
<gene>
    <name evidence="1" type="ORF">BN1180_03081</name>
</gene>
<proteinExistence type="predicted"/>
<name>A0AAN2PI27_9BACI</name>
<dbReference type="EMBL" id="CCXW01000001">
    <property type="protein sequence ID" value="CEG32912.1"/>
    <property type="molecule type" value="Genomic_DNA"/>
</dbReference>
<reference evidence="1 2" key="1">
    <citation type="journal article" date="2014" name="Genome Announc.">
        <title>Genome Sequence of Bacillus simplex Strain P558, Isolated from a Human Fecal Sample.</title>
        <authorList>
            <person name="Croce O."/>
            <person name="Hugon P."/>
            <person name="Lagier J.C."/>
            <person name="Bibi F."/>
            <person name="Robert C."/>
            <person name="Azhar E.I."/>
            <person name="Raoult D."/>
            <person name="Fournier P.E."/>
        </authorList>
    </citation>
    <scope>NUCLEOTIDE SEQUENCE [LARGE SCALE GENOMIC DNA]</scope>
    <source>
        <strain evidence="1 2">P558</strain>
    </source>
</reference>
<dbReference type="AlphaFoldDB" id="A0AAN2PI27"/>
<protein>
    <submittedName>
        <fullName evidence="1">Uncharacterized protein</fullName>
    </submittedName>
</protein>
<accession>A0AAN2PI27</accession>
<comment type="caution">
    <text evidence="1">The sequence shown here is derived from an EMBL/GenBank/DDBJ whole genome shotgun (WGS) entry which is preliminary data.</text>
</comment>
<sequence>MKPQQQVYKDTVLIPGGETLIDKTVRVYLSVTHSFLECVFVFSGCKIKES</sequence>
<organism evidence="1 2">
    <name type="scientific">Peribacillus simplex</name>
    <dbReference type="NCBI Taxonomy" id="1478"/>
    <lineage>
        <taxon>Bacteria</taxon>
        <taxon>Bacillati</taxon>
        <taxon>Bacillota</taxon>
        <taxon>Bacilli</taxon>
        <taxon>Bacillales</taxon>
        <taxon>Bacillaceae</taxon>
        <taxon>Peribacillus</taxon>
    </lineage>
</organism>
<dbReference type="Proteomes" id="UP000182110">
    <property type="component" value="Unassembled WGS sequence"/>
</dbReference>